<comment type="caution">
    <text evidence="1">The sequence shown here is derived from an EMBL/GenBank/DDBJ whole genome shotgun (WGS) entry which is preliminary data.</text>
</comment>
<dbReference type="EMBL" id="JAWDGP010001468">
    <property type="protein sequence ID" value="KAK3791566.1"/>
    <property type="molecule type" value="Genomic_DNA"/>
</dbReference>
<reference evidence="1" key="1">
    <citation type="journal article" date="2023" name="G3 (Bethesda)">
        <title>A reference genome for the long-term kleptoplast-retaining sea slug Elysia crispata morphotype clarki.</title>
        <authorList>
            <person name="Eastman K.E."/>
            <person name="Pendleton A.L."/>
            <person name="Shaikh M.A."/>
            <person name="Suttiyut T."/>
            <person name="Ogas R."/>
            <person name="Tomko P."/>
            <person name="Gavelis G."/>
            <person name="Widhalm J.R."/>
            <person name="Wisecaver J.H."/>
        </authorList>
    </citation>
    <scope>NUCLEOTIDE SEQUENCE</scope>
    <source>
        <strain evidence="1">ECLA1</strain>
    </source>
</reference>
<sequence>MYLNKIMLHPNSLINYIVLNKFRAISLKRLKEGLGVLDFPEQEVKYQVHKFTSMAYASILVSRFYG</sequence>
<proteinExistence type="predicted"/>
<evidence type="ECO:0000313" key="2">
    <source>
        <dbReference type="Proteomes" id="UP001283361"/>
    </source>
</evidence>
<accession>A0AAE1E269</accession>
<name>A0AAE1E269_9GAST</name>
<keyword evidence="2" id="KW-1185">Reference proteome</keyword>
<evidence type="ECO:0000313" key="1">
    <source>
        <dbReference type="EMBL" id="KAK3791566.1"/>
    </source>
</evidence>
<dbReference type="AlphaFoldDB" id="A0AAE1E269"/>
<organism evidence="1 2">
    <name type="scientific">Elysia crispata</name>
    <name type="common">lettuce slug</name>
    <dbReference type="NCBI Taxonomy" id="231223"/>
    <lineage>
        <taxon>Eukaryota</taxon>
        <taxon>Metazoa</taxon>
        <taxon>Spiralia</taxon>
        <taxon>Lophotrochozoa</taxon>
        <taxon>Mollusca</taxon>
        <taxon>Gastropoda</taxon>
        <taxon>Heterobranchia</taxon>
        <taxon>Euthyneura</taxon>
        <taxon>Panpulmonata</taxon>
        <taxon>Sacoglossa</taxon>
        <taxon>Placobranchoidea</taxon>
        <taxon>Plakobranchidae</taxon>
        <taxon>Elysia</taxon>
    </lineage>
</organism>
<dbReference type="Proteomes" id="UP001283361">
    <property type="component" value="Unassembled WGS sequence"/>
</dbReference>
<gene>
    <name evidence="1" type="ORF">RRG08_002922</name>
</gene>
<protein>
    <submittedName>
        <fullName evidence="1">Uncharacterized protein</fullName>
    </submittedName>
</protein>